<dbReference type="GO" id="GO:0030126">
    <property type="term" value="C:COPI vesicle coat"/>
    <property type="evidence" value="ECO:0007669"/>
    <property type="project" value="InterPro"/>
</dbReference>
<dbReference type="VEuPathDB" id="MicrosporidiaDB:NEDG_01869"/>
<comment type="caution">
    <text evidence="14">The sequence shown here is derived from an EMBL/GenBank/DDBJ whole genome shotgun (WGS) entry which is preliminary data.</text>
</comment>
<dbReference type="RefSeq" id="XP_067544819.1">
    <property type="nucleotide sequence ID" value="XM_067689287.1"/>
</dbReference>
<proteinExistence type="predicted"/>
<sequence>MAESRTLYISRDKQEARSKETLKMLLTKGTELDKVDALWQVVKEMGMGVNHQDLLLTLTMFIPKAKDKRLIALFYLFMEGVSIEDEQGNLKDEILMVCNMIRSHLNHPNEHVRTKAIRLVSRFRNPSIFDALKTPLAENIGHTNHFVRLAAYLALRALMGRRETAVVFEDVFSGMKEGIVSERDPICLAEGYKIIEEIDKDAALSIYHAMKDTSNEELKMCFLNSAERLQDVERIAEMSTREESRSIGLEASVLLIKLGASEEHVKLAVDNLLEMSNEYLDAGSKLKIVRACEDARKRGRCTFEGVGLKLAKFLSASTARVNILLSREILAFVLKILVIIEAKDLFSYLLRQFNESATKEVGGVSGDKIFFLSALKEMVCLYKIQDPEFTEAVVDLLGSNLPELALEAVEYLDSLLSLEAQSPKDVLTQIISKIDAIKYGKILRKVLGLIKKHADKDIALLVVTAMFDALSSKKESVLGGLEAKELESSKIFPGVTIASFLLGMCKYLDYCRDSEEKNKLRVEIISTAMKVCAIGKKSGSLDESSRVALLKVAKFLSSSTYARDLSSTAHAQSSDPEETRPRPQALSARPLFSLIRETESTKKPSRVEAFAQKQTAASLSKIRSVFQLSSIVDPLYCECTITCNRTEIVLDILLVNQTDTYLENVEFDIVTSSNIKVIAIPSISAIREHSAQTLTATLIMEESDAGYIGGIITAGRIGRDDFFSQNLQEIRFELTDMLKEKSIEKDAFKDRWGVLLWENFYTLSLNGHRHTLNQIAEAITEVTKGTVIDTRTREKGAIRASNGKDPEILVKNIFTTTSQGADLFINAMLHKTETGVVASFRIRGEKCRVVKSLCHLVSKTLKALAART</sequence>
<dbReference type="OrthoDB" id="10261439at2759"/>
<dbReference type="InterPro" id="IPR011710">
    <property type="entry name" value="Coatomer_bsu_C"/>
</dbReference>
<keyword evidence="9" id="KW-0472">Membrane</keyword>
<comment type="subcellular location">
    <subcellularLocation>
        <location evidence="2">Cytoplasmic vesicle</location>
        <location evidence="2">COPI-coated vesicle membrane</location>
        <topology evidence="2">Peripheral membrane protein</topology>
        <orientation evidence="2">Cytoplasmic side</orientation>
    </subcellularLocation>
    <subcellularLocation>
        <location evidence="1">Golgi apparatus membrane</location>
        <topology evidence="1">Peripheral membrane protein</topology>
        <orientation evidence="1">Cytoplasmic side</orientation>
    </subcellularLocation>
</comment>
<keyword evidence="7" id="KW-0653">Protein transport</keyword>
<evidence type="ECO:0000256" key="3">
    <source>
        <dbReference type="ARBA" id="ARBA00022448"/>
    </source>
</evidence>
<accession>A0A177EGK3</accession>
<dbReference type="Pfam" id="PF01602">
    <property type="entry name" value="Adaptin_N"/>
    <property type="match status" value="1"/>
</dbReference>
<dbReference type="GO" id="GO:0005198">
    <property type="term" value="F:structural molecule activity"/>
    <property type="evidence" value="ECO:0007669"/>
    <property type="project" value="InterPro"/>
</dbReference>
<evidence type="ECO:0000256" key="2">
    <source>
        <dbReference type="ARBA" id="ARBA00004347"/>
    </source>
</evidence>
<evidence type="ECO:0000256" key="6">
    <source>
        <dbReference type="ARBA" id="ARBA00022892"/>
    </source>
</evidence>
<dbReference type="GeneID" id="93648219"/>
<evidence type="ECO:0000256" key="4">
    <source>
        <dbReference type="ARBA" id="ARBA00022490"/>
    </source>
</evidence>
<dbReference type="GO" id="GO:0006886">
    <property type="term" value="P:intracellular protein transport"/>
    <property type="evidence" value="ECO:0007669"/>
    <property type="project" value="InterPro"/>
</dbReference>
<evidence type="ECO:0000256" key="7">
    <source>
        <dbReference type="ARBA" id="ARBA00022927"/>
    </source>
</evidence>
<evidence type="ECO:0000259" key="12">
    <source>
        <dbReference type="Pfam" id="PF07718"/>
    </source>
</evidence>
<evidence type="ECO:0000313" key="14">
    <source>
        <dbReference type="EMBL" id="OAG31095.1"/>
    </source>
</evidence>
<protein>
    <submittedName>
        <fullName evidence="14">Coatomer, subunit beta</fullName>
    </submittedName>
</protein>
<dbReference type="InterPro" id="IPR002553">
    <property type="entry name" value="Clathrin/coatomer_adapt-like_N"/>
</dbReference>
<dbReference type="InterPro" id="IPR016024">
    <property type="entry name" value="ARM-type_fold"/>
</dbReference>
<dbReference type="Proteomes" id="UP000185944">
    <property type="component" value="Unassembled WGS sequence"/>
</dbReference>
<dbReference type="PANTHER" id="PTHR10635">
    <property type="entry name" value="COATOMER SUBUNIT BETA"/>
    <property type="match status" value="1"/>
</dbReference>
<organism evidence="14 15">
    <name type="scientific">Nematocida displodere</name>
    <dbReference type="NCBI Taxonomy" id="1805483"/>
    <lineage>
        <taxon>Eukaryota</taxon>
        <taxon>Fungi</taxon>
        <taxon>Fungi incertae sedis</taxon>
        <taxon>Microsporidia</taxon>
        <taxon>Nematocida</taxon>
    </lineage>
</organism>
<gene>
    <name evidence="14" type="ORF">NEDG_01869</name>
</gene>
<reference evidence="14 15" key="1">
    <citation type="submission" date="2016-02" db="EMBL/GenBank/DDBJ databases">
        <title>Discovery of a natural microsporidian pathogen with a broad tissue tropism in Caenorhabditis elegans.</title>
        <authorList>
            <person name="Luallen R.J."/>
            <person name="Reinke A.W."/>
            <person name="Tong L."/>
            <person name="Botts M.R."/>
            <person name="Felix M.-A."/>
            <person name="Troemel E.R."/>
        </authorList>
    </citation>
    <scope>NUCLEOTIDE SEQUENCE [LARGE SCALE GENOMIC DNA]</scope>
    <source>
        <strain evidence="14 15">JUm2807</strain>
    </source>
</reference>
<dbReference type="AlphaFoldDB" id="A0A177EGK3"/>
<evidence type="ECO:0000259" key="13">
    <source>
        <dbReference type="Pfam" id="PF14806"/>
    </source>
</evidence>
<keyword evidence="8" id="KW-0333">Golgi apparatus</keyword>
<dbReference type="GO" id="GO:0006891">
    <property type="term" value="P:intra-Golgi vesicle-mediated transport"/>
    <property type="evidence" value="ECO:0007669"/>
    <property type="project" value="TreeGrafter"/>
</dbReference>
<keyword evidence="6" id="KW-0931">ER-Golgi transport</keyword>
<evidence type="ECO:0000313" key="15">
    <source>
        <dbReference type="Proteomes" id="UP000185944"/>
    </source>
</evidence>
<dbReference type="SUPFAM" id="SSF48371">
    <property type="entry name" value="ARM repeat"/>
    <property type="match status" value="1"/>
</dbReference>
<dbReference type="InterPro" id="IPR011989">
    <property type="entry name" value="ARM-like"/>
</dbReference>
<evidence type="ECO:0000256" key="8">
    <source>
        <dbReference type="ARBA" id="ARBA00023034"/>
    </source>
</evidence>
<dbReference type="GO" id="GO:0006888">
    <property type="term" value="P:endoplasmic reticulum to Golgi vesicle-mediated transport"/>
    <property type="evidence" value="ECO:0007669"/>
    <property type="project" value="TreeGrafter"/>
</dbReference>
<name>A0A177EGK3_9MICR</name>
<keyword evidence="3" id="KW-0813">Transport</keyword>
<dbReference type="STRING" id="1805483.A0A177EGK3"/>
<evidence type="ECO:0000256" key="1">
    <source>
        <dbReference type="ARBA" id="ARBA00004255"/>
    </source>
</evidence>
<dbReference type="GO" id="GO:0000139">
    <property type="term" value="C:Golgi membrane"/>
    <property type="evidence" value="ECO:0007669"/>
    <property type="project" value="UniProtKB-SubCell"/>
</dbReference>
<keyword evidence="15" id="KW-1185">Reference proteome</keyword>
<dbReference type="Pfam" id="PF07718">
    <property type="entry name" value="Coatamer_beta_C"/>
    <property type="match status" value="1"/>
</dbReference>
<keyword evidence="10" id="KW-0968">Cytoplasmic vesicle</keyword>
<evidence type="ECO:0000256" key="10">
    <source>
        <dbReference type="ARBA" id="ARBA00023329"/>
    </source>
</evidence>
<evidence type="ECO:0000256" key="9">
    <source>
        <dbReference type="ARBA" id="ARBA00023136"/>
    </source>
</evidence>
<keyword evidence="4" id="KW-0963">Cytoplasm</keyword>
<dbReference type="EMBL" id="LTDL01000022">
    <property type="protein sequence ID" value="OAG31095.1"/>
    <property type="molecule type" value="Genomic_DNA"/>
</dbReference>
<feature type="domain" description="Coatomer beta subunit C-terminal" evidence="12">
    <location>
        <begin position="610"/>
        <end position="712"/>
    </location>
</feature>
<evidence type="ECO:0000256" key="5">
    <source>
        <dbReference type="ARBA" id="ARBA00022737"/>
    </source>
</evidence>
<feature type="domain" description="Clathrin/coatomer adaptor adaptin-like N-terminal" evidence="11">
    <location>
        <begin position="17"/>
        <end position="210"/>
    </location>
</feature>
<keyword evidence="5" id="KW-0677">Repeat</keyword>
<dbReference type="Gene3D" id="1.25.10.10">
    <property type="entry name" value="Leucine-rich Repeat Variant"/>
    <property type="match status" value="1"/>
</dbReference>
<feature type="domain" description="Coatomer beta subunit appendage platform" evidence="13">
    <location>
        <begin position="726"/>
        <end position="854"/>
    </location>
</feature>
<dbReference type="Pfam" id="PF14806">
    <property type="entry name" value="Coatomer_b_Cpla"/>
    <property type="match status" value="1"/>
</dbReference>
<evidence type="ECO:0000259" key="11">
    <source>
        <dbReference type="Pfam" id="PF01602"/>
    </source>
</evidence>
<dbReference type="PANTHER" id="PTHR10635:SF0">
    <property type="entry name" value="COATOMER SUBUNIT BETA"/>
    <property type="match status" value="1"/>
</dbReference>
<dbReference type="InterPro" id="IPR016460">
    <property type="entry name" value="COPB1"/>
</dbReference>
<dbReference type="InterPro" id="IPR029446">
    <property type="entry name" value="COPB1_appendage_platform_dom"/>
</dbReference>